<evidence type="ECO:0000256" key="7">
    <source>
        <dbReference type="ARBA" id="ARBA00012491"/>
    </source>
</evidence>
<dbReference type="NCBIfam" id="TIGR01670">
    <property type="entry name" value="KdsC-phosphatas"/>
    <property type="match status" value="1"/>
</dbReference>
<dbReference type="InterPro" id="IPR003329">
    <property type="entry name" value="Cytidylyl_trans"/>
</dbReference>
<dbReference type="Gene3D" id="3.40.50.1000">
    <property type="entry name" value="HAD superfamily/HAD-like"/>
    <property type="match status" value="1"/>
</dbReference>
<comment type="similarity">
    <text evidence="4">Belongs to the KdsC family.</text>
</comment>
<dbReference type="EC" id="2.7.7.43" evidence="7"/>
<dbReference type="Pfam" id="PF02348">
    <property type="entry name" value="CTP_transf_3"/>
    <property type="match status" value="1"/>
</dbReference>
<evidence type="ECO:0000313" key="12">
    <source>
        <dbReference type="Proteomes" id="UP000443153"/>
    </source>
</evidence>
<evidence type="ECO:0000256" key="10">
    <source>
        <dbReference type="ARBA" id="ARBA00022842"/>
    </source>
</evidence>
<dbReference type="InterPro" id="IPR023214">
    <property type="entry name" value="HAD_sf"/>
</dbReference>
<dbReference type="InterPro" id="IPR010023">
    <property type="entry name" value="KdsC_fam"/>
</dbReference>
<gene>
    <name evidence="11" type="ORF">GJ691_09440</name>
</gene>
<dbReference type="SFLD" id="SFLDG01138">
    <property type="entry name" value="C1.6.2:_Deoxy-d-mannose-octulo"/>
    <property type="match status" value="1"/>
</dbReference>
<keyword evidence="8" id="KW-0479">Metal-binding</keyword>
<dbReference type="UniPathway" id="UPA00628"/>
<dbReference type="GO" id="GO:0016788">
    <property type="term" value="F:hydrolase activity, acting on ester bonds"/>
    <property type="evidence" value="ECO:0007669"/>
    <property type="project" value="InterPro"/>
</dbReference>
<organism evidence="11 12">
    <name type="scientific">Maribacter luteus</name>
    <dbReference type="NCBI Taxonomy" id="2594478"/>
    <lineage>
        <taxon>Bacteria</taxon>
        <taxon>Pseudomonadati</taxon>
        <taxon>Bacteroidota</taxon>
        <taxon>Flavobacteriia</taxon>
        <taxon>Flavobacteriales</taxon>
        <taxon>Flavobacteriaceae</taxon>
        <taxon>Maribacter</taxon>
    </lineage>
</organism>
<dbReference type="SFLD" id="SFLDS00003">
    <property type="entry name" value="Haloacid_Dehalogenase"/>
    <property type="match status" value="1"/>
</dbReference>
<dbReference type="InterPro" id="IPR036412">
    <property type="entry name" value="HAD-like_sf"/>
</dbReference>
<dbReference type="InterPro" id="IPR050793">
    <property type="entry name" value="CMP-NeuNAc_synthase"/>
</dbReference>
<dbReference type="EMBL" id="WKJH01000006">
    <property type="protein sequence ID" value="MRX64392.1"/>
    <property type="molecule type" value="Genomic_DNA"/>
</dbReference>
<dbReference type="AlphaFoldDB" id="A0A6I2MNJ6"/>
<evidence type="ECO:0000256" key="4">
    <source>
        <dbReference type="ARBA" id="ARBA00005893"/>
    </source>
</evidence>
<proteinExistence type="inferred from homology"/>
<evidence type="ECO:0000313" key="11">
    <source>
        <dbReference type="EMBL" id="MRX64392.1"/>
    </source>
</evidence>
<sequence>MGQTNNKIGFIPLRKNSKGIPNKNKKKLLGRPLFTWVLTEAIFSNLDKVFVFTDDDEIIDYVDRHFKWSPKVSCVKRSAENASDTSSTEDAIMEFSSMINNEFDIFCLLQATSPLTKRADINQALAKLTNNNLDAVLSVVKTHRFIWSKDGNSLNYDYNKRPRRQDFDGLLIENGAVYCTKKTSLLKSKNRLSGNIGILEMSEDTLVEIDSETDWQLVEQLLISNFKTSKSVQRINYLILDVDGVFTDGKIVISKDGEFSKTFDMRDGMGLEIIRQHNVKLMVMTSENSKVVEQRMKKLKIKNVYLGVKDKYSFLEKICTEKNISPKEIAYIGDDINDLSNMLRCGWSFCPSNATKPIKYYADITLNHKSAEGAIREASEFIINYNQRFDEL</sequence>
<dbReference type="Pfam" id="PF08282">
    <property type="entry name" value="Hydrolase_3"/>
    <property type="match status" value="1"/>
</dbReference>
<dbReference type="InterPro" id="IPR029044">
    <property type="entry name" value="Nucleotide-diphossugar_trans"/>
</dbReference>
<dbReference type="SUPFAM" id="SSF56784">
    <property type="entry name" value="HAD-like"/>
    <property type="match status" value="1"/>
</dbReference>
<evidence type="ECO:0000256" key="8">
    <source>
        <dbReference type="ARBA" id="ARBA00022723"/>
    </source>
</evidence>
<dbReference type="SUPFAM" id="SSF53448">
    <property type="entry name" value="Nucleotide-diphospho-sugar transferases"/>
    <property type="match status" value="1"/>
</dbReference>
<evidence type="ECO:0000256" key="2">
    <source>
        <dbReference type="ARBA" id="ARBA00001946"/>
    </source>
</evidence>
<comment type="similarity">
    <text evidence="5">Belongs to the CMP-NeuNAc synthase family.</text>
</comment>
<comment type="cofactor">
    <cofactor evidence="2">
        <name>Mg(2+)</name>
        <dbReference type="ChEBI" id="CHEBI:18420"/>
    </cofactor>
</comment>
<comment type="pathway">
    <text evidence="3">Amino-sugar metabolism; N-acetylneuraminate metabolism.</text>
</comment>
<keyword evidence="9 11" id="KW-0378">Hydrolase</keyword>
<dbReference type="OrthoDB" id="9805604at2"/>
<dbReference type="Gene3D" id="3.90.550.10">
    <property type="entry name" value="Spore Coat Polysaccharide Biosynthesis Protein SpsA, Chain A"/>
    <property type="match status" value="1"/>
</dbReference>
<protein>
    <recommendedName>
        <fullName evidence="7">N-acylneuraminate cytidylyltransferase</fullName>
        <ecNumber evidence="7">2.7.7.43</ecNumber>
    </recommendedName>
</protein>
<reference evidence="11 12" key="1">
    <citation type="submission" date="2019-11" db="EMBL/GenBank/DDBJ databases">
        <title>Maribacter lutea sp. nov., a marine bacterium isolated from intertidal sand.</title>
        <authorList>
            <person name="Liu A."/>
        </authorList>
    </citation>
    <scope>NUCLEOTIDE SEQUENCE [LARGE SCALE GENOMIC DNA]</scope>
    <source>
        <strain evidence="11 12">RZ05</strain>
    </source>
</reference>
<comment type="caution">
    <text evidence="11">The sequence shown here is derived from an EMBL/GenBank/DDBJ whole genome shotgun (WGS) entry which is preliminary data.</text>
</comment>
<dbReference type="PANTHER" id="PTHR21485">
    <property type="entry name" value="HAD SUPERFAMILY MEMBERS CMAS AND KDSC"/>
    <property type="match status" value="1"/>
</dbReference>
<evidence type="ECO:0000256" key="5">
    <source>
        <dbReference type="ARBA" id="ARBA00010726"/>
    </source>
</evidence>
<keyword evidence="12" id="KW-1185">Reference proteome</keyword>
<evidence type="ECO:0000256" key="1">
    <source>
        <dbReference type="ARBA" id="ARBA00001862"/>
    </source>
</evidence>
<comment type="subunit">
    <text evidence="6">Homotetramer.</text>
</comment>
<comment type="catalytic activity">
    <reaction evidence="1">
        <text>an N-acylneuraminate + CTP = a CMP-N-acyl-beta-neuraminate + diphosphate</text>
        <dbReference type="Rhea" id="RHEA:11344"/>
        <dbReference type="ChEBI" id="CHEBI:33019"/>
        <dbReference type="ChEBI" id="CHEBI:37563"/>
        <dbReference type="ChEBI" id="CHEBI:60073"/>
        <dbReference type="ChEBI" id="CHEBI:68671"/>
        <dbReference type="EC" id="2.7.7.43"/>
    </reaction>
</comment>
<dbReference type="CDD" id="cd02513">
    <property type="entry name" value="CMP-NeuAc_Synthase"/>
    <property type="match status" value="1"/>
</dbReference>
<name>A0A6I2MNJ6_9FLAO</name>
<evidence type="ECO:0000256" key="9">
    <source>
        <dbReference type="ARBA" id="ARBA00022801"/>
    </source>
</evidence>
<evidence type="ECO:0000256" key="6">
    <source>
        <dbReference type="ARBA" id="ARBA00011881"/>
    </source>
</evidence>
<keyword evidence="10" id="KW-0460">Magnesium</keyword>
<dbReference type="RefSeq" id="WP_154366225.1">
    <property type="nucleotide sequence ID" value="NZ_WKJH01000006.1"/>
</dbReference>
<dbReference type="PANTHER" id="PTHR21485:SF3">
    <property type="entry name" value="N-ACYLNEURAMINATE CYTIDYLYLTRANSFERASE"/>
    <property type="match status" value="1"/>
</dbReference>
<dbReference type="SFLD" id="SFLDG01136">
    <property type="entry name" value="C1.6:_Phosphoserine_Phosphatas"/>
    <property type="match status" value="1"/>
</dbReference>
<dbReference type="GO" id="GO:0006054">
    <property type="term" value="P:N-acetylneuraminate metabolic process"/>
    <property type="evidence" value="ECO:0007669"/>
    <property type="project" value="UniProtKB-UniPathway"/>
</dbReference>
<dbReference type="GO" id="GO:0008781">
    <property type="term" value="F:N-acylneuraminate cytidylyltransferase activity"/>
    <property type="evidence" value="ECO:0007669"/>
    <property type="project" value="UniProtKB-EC"/>
</dbReference>
<dbReference type="Proteomes" id="UP000443153">
    <property type="component" value="Unassembled WGS sequence"/>
</dbReference>
<accession>A0A6I2MNJ6</accession>
<evidence type="ECO:0000256" key="3">
    <source>
        <dbReference type="ARBA" id="ARBA00005141"/>
    </source>
</evidence>
<dbReference type="GO" id="GO:0046872">
    <property type="term" value="F:metal ion binding"/>
    <property type="evidence" value="ECO:0007669"/>
    <property type="project" value="UniProtKB-KW"/>
</dbReference>